<dbReference type="RefSeq" id="WP_238320387.1">
    <property type="nucleotide sequence ID" value="NZ_LT158599.1"/>
</dbReference>
<accession>A0A0X8XY41</accession>
<name>A0A0X8XY41_9EURY</name>
<reference evidence="2 3" key="1">
    <citation type="submission" date="2016-01" db="EMBL/GenBank/DDBJ databases">
        <authorList>
            <person name="Manzoor S."/>
        </authorList>
    </citation>
    <scope>NUCLEOTIDE SEQUENCE [LARGE SCALE GENOMIC DNA]</scope>
    <source>
        <strain evidence="2">Methanoculleus sp MAB1</strain>
    </source>
</reference>
<evidence type="ECO:0000313" key="2">
    <source>
        <dbReference type="EMBL" id="CVK34469.1"/>
    </source>
</evidence>
<dbReference type="Proteomes" id="UP000069850">
    <property type="component" value="Chromosome 1"/>
</dbReference>
<protein>
    <submittedName>
        <fullName evidence="2">Uncharacterized protein</fullName>
    </submittedName>
</protein>
<evidence type="ECO:0000313" key="3">
    <source>
        <dbReference type="Proteomes" id="UP000069850"/>
    </source>
</evidence>
<proteinExistence type="predicted"/>
<dbReference type="EMBL" id="LT158599">
    <property type="protein sequence ID" value="CVK34469.1"/>
    <property type="molecule type" value="Genomic_DNA"/>
</dbReference>
<gene>
    <name evidence="2" type="ORF">MMAB1_3256</name>
</gene>
<dbReference type="KEGG" id="mema:MMAB1_3256"/>
<dbReference type="AlphaFoldDB" id="A0A0X8XY41"/>
<feature type="region of interest" description="Disordered" evidence="1">
    <location>
        <begin position="365"/>
        <end position="404"/>
    </location>
</feature>
<evidence type="ECO:0000256" key="1">
    <source>
        <dbReference type="SAM" id="MobiDB-lite"/>
    </source>
</evidence>
<sequence>MSIDVSGRLGEDHRHMDDIARFYVKCVLWLGVHDPGYVSAYFGPEKIREEALTVTVPPESVAGYAGELLAALDTVEPLSDDARVRHACLRGMIGALEARAGLLAGGGLSFDAAFGVPAPEDDPGWYEGLHAALDAALPGSGDLAGRYQAFMASFVVPPDRLFEVFSAAVAESRRRTAEHIRLPPGEGIEYLPGEGCSRYLGGGRSIVRVDVDRPVTIDRVLPGVCREGYPGRHTLRTIRDAVLVRGRGWIEHAVVPAASPLATVSEGAARFGVEVAFPAADRVGFAEEVLFPLAGFAPEDAALLDAVSATATDLFFSGAARVARGLADGALVPGGGVRYPQGRPAPRPGDGGGLPWVHRGVRGLPGGRERGLPPCAGLRRERPGAAVGTLRPHPHRAPDAGRSRRHSLMNARASSSVIAKVAWASSAITLRITATSSRRRLWSPRTFFLTSRRVASAVPTFAIVQSALSRVPISTAGRSRGGMVMGT</sequence>
<organism evidence="2 3">
    <name type="scientific">Methanoculleus bourgensis</name>
    <dbReference type="NCBI Taxonomy" id="83986"/>
    <lineage>
        <taxon>Archaea</taxon>
        <taxon>Methanobacteriati</taxon>
        <taxon>Methanobacteriota</taxon>
        <taxon>Stenosarchaea group</taxon>
        <taxon>Methanomicrobia</taxon>
        <taxon>Methanomicrobiales</taxon>
        <taxon>Methanomicrobiaceae</taxon>
        <taxon>Methanoculleus</taxon>
    </lineage>
</organism>
<dbReference type="GeneID" id="43321760"/>